<dbReference type="AlphaFoldDB" id="U7QLU5"/>
<comment type="caution">
    <text evidence="1">The sequence shown here is derived from an EMBL/GenBank/DDBJ whole genome shotgun (WGS) entry which is preliminary data.</text>
</comment>
<evidence type="ECO:0000313" key="2">
    <source>
        <dbReference type="Proteomes" id="UP000017127"/>
    </source>
</evidence>
<gene>
    <name evidence="1" type="ORF">M595_1131</name>
</gene>
<protein>
    <submittedName>
        <fullName evidence="1">Uncharacterized protein</fullName>
    </submittedName>
</protein>
<dbReference type="EMBL" id="AUZM01000007">
    <property type="protein sequence ID" value="ERT08914.1"/>
    <property type="molecule type" value="Genomic_DNA"/>
</dbReference>
<accession>U7QLU5</accession>
<keyword evidence="2" id="KW-1185">Reference proteome</keyword>
<organism evidence="1 2">
    <name type="scientific">Lyngbya aestuarii BL J</name>
    <dbReference type="NCBI Taxonomy" id="1348334"/>
    <lineage>
        <taxon>Bacteria</taxon>
        <taxon>Bacillati</taxon>
        <taxon>Cyanobacteriota</taxon>
        <taxon>Cyanophyceae</taxon>
        <taxon>Oscillatoriophycideae</taxon>
        <taxon>Oscillatoriales</taxon>
        <taxon>Microcoleaceae</taxon>
        <taxon>Lyngbya</taxon>
    </lineage>
</organism>
<proteinExistence type="predicted"/>
<name>U7QLU5_9CYAN</name>
<evidence type="ECO:0000313" key="1">
    <source>
        <dbReference type="EMBL" id="ERT08914.1"/>
    </source>
</evidence>
<dbReference type="Proteomes" id="UP000017127">
    <property type="component" value="Unassembled WGS sequence"/>
</dbReference>
<sequence length="42" mass="4879">MIDGEVGRWGDGESEYYGVWIELKSKKMLRSTRTELMLDRAA</sequence>
<reference evidence="1 2" key="1">
    <citation type="journal article" date="2013" name="Front. Microbiol.">
        <title>Comparative genomic analyses of the cyanobacterium, Lyngbya aestuarii BL J, a powerful hydrogen producer.</title>
        <authorList>
            <person name="Kothari A."/>
            <person name="Vaughn M."/>
            <person name="Garcia-Pichel F."/>
        </authorList>
    </citation>
    <scope>NUCLEOTIDE SEQUENCE [LARGE SCALE GENOMIC DNA]</scope>
    <source>
        <strain evidence="1 2">BL J</strain>
    </source>
</reference>